<accession>A0A1H2YJM9</accession>
<dbReference type="InterPro" id="IPR036515">
    <property type="entry name" value="Transposase_17_sf"/>
</dbReference>
<dbReference type="AlphaFoldDB" id="A0A1H2YJM9"/>
<proteinExistence type="predicted"/>
<dbReference type="GO" id="GO:0004803">
    <property type="term" value="F:transposase activity"/>
    <property type="evidence" value="ECO:0007669"/>
    <property type="project" value="InterPro"/>
</dbReference>
<name>A0A1H2YJM9_9PROT</name>
<dbReference type="GO" id="GO:0006313">
    <property type="term" value="P:DNA transposition"/>
    <property type="evidence" value="ECO:0007669"/>
    <property type="project" value="InterPro"/>
</dbReference>
<organism evidence="1 2">
    <name type="scientific">Nitrosomonas communis</name>
    <dbReference type="NCBI Taxonomy" id="44574"/>
    <lineage>
        <taxon>Bacteria</taxon>
        <taxon>Pseudomonadati</taxon>
        <taxon>Pseudomonadota</taxon>
        <taxon>Betaproteobacteria</taxon>
        <taxon>Nitrosomonadales</taxon>
        <taxon>Nitrosomonadaceae</taxon>
        <taxon>Nitrosomonas</taxon>
    </lineage>
</organism>
<evidence type="ECO:0000313" key="1">
    <source>
        <dbReference type="EMBL" id="SDX05423.1"/>
    </source>
</evidence>
<protein>
    <recommendedName>
        <fullName evidence="3">Transposase</fullName>
    </recommendedName>
</protein>
<dbReference type="GO" id="GO:0003677">
    <property type="term" value="F:DNA binding"/>
    <property type="evidence" value="ECO:0007669"/>
    <property type="project" value="InterPro"/>
</dbReference>
<dbReference type="Proteomes" id="UP000183454">
    <property type="component" value="Unassembled WGS sequence"/>
</dbReference>
<evidence type="ECO:0000313" key="2">
    <source>
        <dbReference type="Proteomes" id="UP000183454"/>
    </source>
</evidence>
<dbReference type="EMBL" id="FNNH01000053">
    <property type="protein sequence ID" value="SDX05423.1"/>
    <property type="molecule type" value="Genomic_DNA"/>
</dbReference>
<sequence>MRDYQSLAHTTWDCKYYVVFIPKRRKEGSDIRNDTKTPWKGIARISRAEKLPDSRRAPDA</sequence>
<reference evidence="1 2" key="1">
    <citation type="submission" date="2016-10" db="EMBL/GenBank/DDBJ databases">
        <authorList>
            <person name="de Groot N.N."/>
        </authorList>
    </citation>
    <scope>NUCLEOTIDE SEQUENCE [LARGE SCALE GENOMIC DNA]</scope>
    <source>
        <strain evidence="1 2">Nm110</strain>
    </source>
</reference>
<evidence type="ECO:0008006" key="3">
    <source>
        <dbReference type="Google" id="ProtNLM"/>
    </source>
</evidence>
<gene>
    <name evidence="1" type="ORF">SAMN05421882_105313</name>
</gene>
<dbReference type="SUPFAM" id="SSF143422">
    <property type="entry name" value="Transposase IS200-like"/>
    <property type="match status" value="1"/>
</dbReference>